<sequence length="210" mass="22513">MQADEGTTSTPDGAPPEPSAHRDRRGFDVLFLLQHFSTEAERYADQVRRRYGLAHKDVHALNEVMQANREGRPVRAGDIARRLVLSGSATTTVIKRLVSAGHIVRSIDPRDRREVSLRATEHAYRAGREMFAPMTEEVLAVLEDCGDDEIEVLRRRLPQLTDAVRRAGRRAAEGGPPTAAATTAATATAAATTAATGTAPPALGPSAATG</sequence>
<dbReference type="SUPFAM" id="SSF46785">
    <property type="entry name" value="Winged helix' DNA-binding domain"/>
    <property type="match status" value="1"/>
</dbReference>
<protein>
    <recommendedName>
        <fullName evidence="2">HTH marR-type domain-containing protein</fullName>
    </recommendedName>
</protein>
<dbReference type="PANTHER" id="PTHR33164:SF89">
    <property type="entry name" value="MARR FAMILY REGULATORY PROTEIN"/>
    <property type="match status" value="1"/>
</dbReference>
<keyword evidence="4" id="KW-1185">Reference proteome</keyword>
<dbReference type="InterPro" id="IPR036388">
    <property type="entry name" value="WH-like_DNA-bd_sf"/>
</dbReference>
<dbReference type="AlphaFoldDB" id="A0A512IEE8"/>
<dbReference type="InterPro" id="IPR036390">
    <property type="entry name" value="WH_DNA-bd_sf"/>
</dbReference>
<dbReference type="SMART" id="SM00347">
    <property type="entry name" value="HTH_MARR"/>
    <property type="match status" value="1"/>
</dbReference>
<dbReference type="Pfam" id="PF01047">
    <property type="entry name" value="MarR"/>
    <property type="match status" value="1"/>
</dbReference>
<dbReference type="GO" id="GO:0003700">
    <property type="term" value="F:DNA-binding transcription factor activity"/>
    <property type="evidence" value="ECO:0007669"/>
    <property type="project" value="InterPro"/>
</dbReference>
<evidence type="ECO:0000313" key="3">
    <source>
        <dbReference type="EMBL" id="GEO96073.1"/>
    </source>
</evidence>
<feature type="compositionally biased region" description="Polar residues" evidence="1">
    <location>
        <begin position="1"/>
        <end position="11"/>
    </location>
</feature>
<dbReference type="InterPro" id="IPR039422">
    <property type="entry name" value="MarR/SlyA-like"/>
</dbReference>
<dbReference type="RefSeq" id="WP_062736187.1">
    <property type="nucleotide sequence ID" value="NZ_BJZS01000070.1"/>
</dbReference>
<evidence type="ECO:0000256" key="1">
    <source>
        <dbReference type="SAM" id="MobiDB-lite"/>
    </source>
</evidence>
<feature type="region of interest" description="Disordered" evidence="1">
    <location>
        <begin position="1"/>
        <end position="23"/>
    </location>
</feature>
<dbReference type="PROSITE" id="PS50995">
    <property type="entry name" value="HTH_MARR_2"/>
    <property type="match status" value="1"/>
</dbReference>
<dbReference type="EMBL" id="BJZS01000070">
    <property type="protein sequence ID" value="GEO96073.1"/>
    <property type="molecule type" value="Genomic_DNA"/>
</dbReference>
<feature type="compositionally biased region" description="Low complexity" evidence="1">
    <location>
        <begin position="173"/>
        <end position="210"/>
    </location>
</feature>
<evidence type="ECO:0000313" key="4">
    <source>
        <dbReference type="Proteomes" id="UP000321103"/>
    </source>
</evidence>
<reference evidence="3 4" key="1">
    <citation type="submission" date="2019-07" db="EMBL/GenBank/DDBJ databases">
        <title>Whole genome shotgun sequence of Kocuria turfanensis NBRC 107627.</title>
        <authorList>
            <person name="Hosoyama A."/>
            <person name="Uohara A."/>
            <person name="Ohji S."/>
            <person name="Ichikawa N."/>
        </authorList>
    </citation>
    <scope>NUCLEOTIDE SEQUENCE [LARGE SCALE GENOMIC DNA]</scope>
    <source>
        <strain evidence="3 4">NBRC 107627</strain>
    </source>
</reference>
<name>A0A512IEE8_9MICC</name>
<dbReference type="PANTHER" id="PTHR33164">
    <property type="entry name" value="TRANSCRIPTIONAL REGULATOR, MARR FAMILY"/>
    <property type="match status" value="1"/>
</dbReference>
<feature type="domain" description="HTH marR-type" evidence="2">
    <location>
        <begin position="26"/>
        <end position="162"/>
    </location>
</feature>
<dbReference type="InterPro" id="IPR000835">
    <property type="entry name" value="HTH_MarR-typ"/>
</dbReference>
<dbReference type="STRING" id="388357.GCA_001580365_02701"/>
<dbReference type="Gene3D" id="1.10.10.10">
    <property type="entry name" value="Winged helix-like DNA-binding domain superfamily/Winged helix DNA-binding domain"/>
    <property type="match status" value="1"/>
</dbReference>
<dbReference type="GO" id="GO:0006950">
    <property type="term" value="P:response to stress"/>
    <property type="evidence" value="ECO:0007669"/>
    <property type="project" value="TreeGrafter"/>
</dbReference>
<evidence type="ECO:0000259" key="2">
    <source>
        <dbReference type="PROSITE" id="PS50995"/>
    </source>
</evidence>
<organism evidence="3 4">
    <name type="scientific">Kocuria turfanensis</name>
    <dbReference type="NCBI Taxonomy" id="388357"/>
    <lineage>
        <taxon>Bacteria</taxon>
        <taxon>Bacillati</taxon>
        <taxon>Actinomycetota</taxon>
        <taxon>Actinomycetes</taxon>
        <taxon>Micrococcales</taxon>
        <taxon>Micrococcaceae</taxon>
        <taxon>Kocuria</taxon>
    </lineage>
</organism>
<accession>A0A512IEE8</accession>
<gene>
    <name evidence="3" type="ORF">KTU01_21960</name>
</gene>
<feature type="region of interest" description="Disordered" evidence="1">
    <location>
        <begin position="167"/>
        <end position="210"/>
    </location>
</feature>
<comment type="caution">
    <text evidence="3">The sequence shown here is derived from an EMBL/GenBank/DDBJ whole genome shotgun (WGS) entry which is preliminary data.</text>
</comment>
<dbReference type="Proteomes" id="UP000321103">
    <property type="component" value="Unassembled WGS sequence"/>
</dbReference>
<proteinExistence type="predicted"/>